<protein>
    <submittedName>
        <fullName evidence="7">TonB-dependent receptor</fullName>
    </submittedName>
</protein>
<dbReference type="SUPFAM" id="SSF56935">
    <property type="entry name" value="Porins"/>
    <property type="match status" value="1"/>
</dbReference>
<evidence type="ECO:0000313" key="7">
    <source>
        <dbReference type="EMBL" id="TWJ00741.1"/>
    </source>
</evidence>
<dbReference type="PANTHER" id="PTHR40980">
    <property type="entry name" value="PLUG DOMAIN-CONTAINING PROTEIN"/>
    <property type="match status" value="1"/>
</dbReference>
<dbReference type="InterPro" id="IPR000531">
    <property type="entry name" value="Beta-barrel_TonB"/>
</dbReference>
<dbReference type="OrthoDB" id="8727862at2"/>
<keyword evidence="2 4" id="KW-0472">Membrane</keyword>
<reference evidence="7 8" key="1">
    <citation type="submission" date="2019-07" db="EMBL/GenBank/DDBJ databases">
        <title>Genomic Encyclopedia of Archaeal and Bacterial Type Strains, Phase II (KMG-II): from individual species to whole genera.</title>
        <authorList>
            <person name="Goeker M."/>
        </authorList>
    </citation>
    <scope>NUCLEOTIDE SEQUENCE [LARGE SCALE GENOMIC DNA]</scope>
    <source>
        <strain evidence="7 8">ATCC BAA-1854</strain>
    </source>
</reference>
<dbReference type="SUPFAM" id="SSF49464">
    <property type="entry name" value="Carboxypeptidase regulatory domain-like"/>
    <property type="match status" value="1"/>
</dbReference>
<dbReference type="Gene3D" id="2.60.40.1120">
    <property type="entry name" value="Carboxypeptidase-like, regulatory domain"/>
    <property type="match status" value="1"/>
</dbReference>
<keyword evidence="4" id="KW-0798">TonB box</keyword>
<dbReference type="Proteomes" id="UP000317010">
    <property type="component" value="Unassembled WGS sequence"/>
</dbReference>
<evidence type="ECO:0000256" key="4">
    <source>
        <dbReference type="RuleBase" id="RU003357"/>
    </source>
</evidence>
<evidence type="ECO:0000313" key="8">
    <source>
        <dbReference type="Proteomes" id="UP000317010"/>
    </source>
</evidence>
<feature type="domain" description="TonB-dependent receptor-like beta-barrel" evidence="5">
    <location>
        <begin position="415"/>
        <end position="911"/>
    </location>
</feature>
<dbReference type="InterPro" id="IPR037066">
    <property type="entry name" value="Plug_dom_sf"/>
</dbReference>
<name>A0A562U6G1_9SPHI</name>
<dbReference type="GO" id="GO:0009279">
    <property type="term" value="C:cell outer membrane"/>
    <property type="evidence" value="ECO:0007669"/>
    <property type="project" value="UniProtKB-SubCell"/>
</dbReference>
<dbReference type="Gene3D" id="2.170.130.10">
    <property type="entry name" value="TonB-dependent receptor, plug domain"/>
    <property type="match status" value="1"/>
</dbReference>
<dbReference type="PANTHER" id="PTHR40980:SF4">
    <property type="entry name" value="TONB-DEPENDENT RECEPTOR-LIKE BETA-BARREL DOMAIN-CONTAINING PROTEIN"/>
    <property type="match status" value="1"/>
</dbReference>
<proteinExistence type="inferred from homology"/>
<gene>
    <name evidence="7" type="ORF">JN11_01997</name>
</gene>
<keyword evidence="7" id="KW-0675">Receptor</keyword>
<comment type="similarity">
    <text evidence="4">Belongs to the TonB-dependent receptor family.</text>
</comment>
<dbReference type="Gene3D" id="2.40.170.20">
    <property type="entry name" value="TonB-dependent receptor, beta-barrel domain"/>
    <property type="match status" value="1"/>
</dbReference>
<comment type="subcellular location">
    <subcellularLocation>
        <location evidence="1 4">Cell outer membrane</location>
    </subcellularLocation>
</comment>
<keyword evidence="8" id="KW-1185">Reference proteome</keyword>
<feature type="domain" description="TonB-dependent receptor plug" evidence="6">
    <location>
        <begin position="137"/>
        <end position="242"/>
    </location>
</feature>
<evidence type="ECO:0000259" key="6">
    <source>
        <dbReference type="Pfam" id="PF07715"/>
    </source>
</evidence>
<dbReference type="InterPro" id="IPR036942">
    <property type="entry name" value="Beta-barrel_TonB_sf"/>
</dbReference>
<comment type="caution">
    <text evidence="7">The sequence shown here is derived from an EMBL/GenBank/DDBJ whole genome shotgun (WGS) entry which is preliminary data.</text>
</comment>
<evidence type="ECO:0000259" key="5">
    <source>
        <dbReference type="Pfam" id="PF00593"/>
    </source>
</evidence>
<dbReference type="InterPro" id="IPR012910">
    <property type="entry name" value="Plug_dom"/>
</dbReference>
<dbReference type="InterPro" id="IPR008969">
    <property type="entry name" value="CarboxyPept-like_regulatory"/>
</dbReference>
<dbReference type="RefSeq" id="WP_144912099.1">
    <property type="nucleotide sequence ID" value="NZ_VLLI01000005.1"/>
</dbReference>
<accession>A0A562U6G1</accession>
<evidence type="ECO:0000256" key="3">
    <source>
        <dbReference type="ARBA" id="ARBA00023237"/>
    </source>
</evidence>
<dbReference type="Pfam" id="PF07715">
    <property type="entry name" value="Plug"/>
    <property type="match status" value="1"/>
</dbReference>
<organism evidence="7 8">
    <name type="scientific">Mucilaginibacter frigoritolerans</name>
    <dbReference type="NCBI Taxonomy" id="652788"/>
    <lineage>
        <taxon>Bacteria</taxon>
        <taxon>Pseudomonadati</taxon>
        <taxon>Bacteroidota</taxon>
        <taxon>Sphingobacteriia</taxon>
        <taxon>Sphingobacteriales</taxon>
        <taxon>Sphingobacteriaceae</taxon>
        <taxon>Mucilaginibacter</taxon>
    </lineage>
</organism>
<dbReference type="Pfam" id="PF13715">
    <property type="entry name" value="CarbopepD_reg_2"/>
    <property type="match status" value="1"/>
</dbReference>
<evidence type="ECO:0000256" key="2">
    <source>
        <dbReference type="ARBA" id="ARBA00023136"/>
    </source>
</evidence>
<sequence length="962" mass="106772">MESNLLIHKKLYLFILLLVCSTTLLQAQTIKGNITDAKNGETLIGATVHIEKGTYQQNTTVKLDGTYVFKNVPAGEYKLQVKYVGYKTTKEYTIEVKQDEIAVLNVAMVDNSTALNEVTITEHAGKATDRSARSDEKNSNNTINVVSAQSIAISPDVLVSNVLSRVSGISIDRSSTGDAQHVIIRGMDKQYNTTLINGIKIPSPDNKNRFVPLDIFPAGLVDQIEVFKTLTPDMEGDASGGVVNLVMKTAPDKLKIEGDFGTGYSQLFFDRPFASFDHSTVNSKAPGEINPGGIASPSDFPYQNLLTKTGNPPPNTNASLTIGNRYLNNKLGVLFSGSYQNLYQGSNSFAVIQTNDIGPAQGNSKQNTETGFQDTYNRQYSTQLQRLGAIASIDYKFDNNNVINLFATYLELNQYRVRQTQDDTYGGYTYQGYRGTFSVDNLTETRSDLQSIYNITLSGKHKISSPFSLDWTVANSQATHKLPDDAEFDTKYGTSPTTTTNEATGNPAEPYVSVAQGVTNGPVYVQNESRTWTHNTDKDLSAYLNLHYNVKIFGRTAIFSAGGMFRHKTRDNFNDSYNLPNTIVNGEPEVYTSIPAAKFMFTGSDTVNAKGSSATDPGVYTFVENIHALYGMVKYYITERLDVIAGLRGEHTYQNYYSLLPSYLPGKTATITYLDYLPSVNIKYALTNEQALRASYYESILRPAFADLIPYPDPIANEEYSHVGNPYLQHTVINNYDLRYEFFPGAFDEFMLGAFYKQLTNPIETELAQSTTGAGGLSLTPNNFGNATNYGLELEAKKFFGNIGASVNYTYTNSQITTLKTITLNNTLTHIDQTRPLQGQAANIGNASLLYKDQKIGVDAQLSLSYIGERIAAVSSYYGLDTWERPSTFLDFSAQKKIGPHFIIYIKANNLLNTPYQLILKQNNTYLYSGLAKLPHQESADYTTLQYDQFYARYNLGIKYNF</sequence>
<evidence type="ECO:0000256" key="1">
    <source>
        <dbReference type="ARBA" id="ARBA00004442"/>
    </source>
</evidence>
<dbReference type="AlphaFoldDB" id="A0A562U6G1"/>
<keyword evidence="3" id="KW-0998">Cell outer membrane</keyword>
<dbReference type="EMBL" id="VLLI01000005">
    <property type="protein sequence ID" value="TWJ00741.1"/>
    <property type="molecule type" value="Genomic_DNA"/>
</dbReference>
<dbReference type="Pfam" id="PF00593">
    <property type="entry name" value="TonB_dep_Rec_b-barrel"/>
    <property type="match status" value="1"/>
</dbReference>